<reference evidence="12 13" key="1">
    <citation type="submission" date="2013-04" db="EMBL/GenBank/DDBJ databases">
        <title>The Genome Sequence of Parabacteroides goldsteinii DSM 19448.</title>
        <authorList>
            <consortium name="The Broad Institute Genomics Platform"/>
            <person name="Earl A."/>
            <person name="Ward D."/>
            <person name="Feldgarden M."/>
            <person name="Gevers D."/>
            <person name="Martens E."/>
            <person name="Sakamoto M."/>
            <person name="Benno Y."/>
            <person name="Song Y."/>
            <person name="Liu C."/>
            <person name="Lee J."/>
            <person name="Bolanos M."/>
            <person name="Vaisanen M.L."/>
            <person name="Finegold S.M."/>
            <person name="Walker B."/>
            <person name="Young S."/>
            <person name="Zeng Q."/>
            <person name="Gargeya S."/>
            <person name="Fitzgerald M."/>
            <person name="Haas B."/>
            <person name="Abouelleil A."/>
            <person name="Allen A.W."/>
            <person name="Alvarado L."/>
            <person name="Arachchi H.M."/>
            <person name="Berlin A.M."/>
            <person name="Chapman S.B."/>
            <person name="Gainer-Dewar J."/>
            <person name="Goldberg J."/>
            <person name="Griggs A."/>
            <person name="Gujja S."/>
            <person name="Hansen M."/>
            <person name="Howarth C."/>
            <person name="Imamovic A."/>
            <person name="Ireland A."/>
            <person name="Larimer J."/>
            <person name="McCowan C."/>
            <person name="Murphy C."/>
            <person name="Pearson M."/>
            <person name="Poon T.W."/>
            <person name="Priest M."/>
            <person name="Roberts A."/>
            <person name="Saif S."/>
            <person name="Shea T."/>
            <person name="Sisk P."/>
            <person name="Sykes S."/>
            <person name="Wortman J."/>
            <person name="Nusbaum C."/>
            <person name="Birren B."/>
        </authorList>
    </citation>
    <scope>NUCLEOTIDE SEQUENCE [LARGE SCALE GENOMIC DNA]</scope>
    <source>
        <strain evidence="12 13">DSM 19448</strain>
    </source>
</reference>
<organism evidence="12 13">
    <name type="scientific">Parabacteroides goldsteinii DSM 19448 = WAL 12034</name>
    <dbReference type="NCBI Taxonomy" id="927665"/>
    <lineage>
        <taxon>Bacteria</taxon>
        <taxon>Pseudomonadati</taxon>
        <taxon>Bacteroidota</taxon>
        <taxon>Bacteroidia</taxon>
        <taxon>Bacteroidales</taxon>
        <taxon>Tannerellaceae</taxon>
        <taxon>Parabacteroides</taxon>
    </lineage>
</organism>
<dbReference type="InterPro" id="IPR051045">
    <property type="entry name" value="TonB-dependent_transducer"/>
</dbReference>
<dbReference type="PANTHER" id="PTHR33446">
    <property type="entry name" value="PROTEIN TONB-RELATED"/>
    <property type="match status" value="1"/>
</dbReference>
<evidence type="ECO:0000256" key="9">
    <source>
        <dbReference type="ARBA" id="ARBA00023136"/>
    </source>
</evidence>
<keyword evidence="6 10" id="KW-0812">Transmembrane</keyword>
<dbReference type="InterPro" id="IPR006260">
    <property type="entry name" value="TonB/TolA_C"/>
</dbReference>
<dbReference type="Proteomes" id="UP000033047">
    <property type="component" value="Unassembled WGS sequence"/>
</dbReference>
<sequence length="274" mass="30584">MINMNNINLNSPEWCELIFNGKNKDYGAYELRKNSSGRHIRALIIVAIGAILVMTIPVLIKSVIPQHAKEQVLEVTTLSNLQMETKVPEENQIRNLEAPPPPVLKSTIKFTPPVIKADKDVREEEEIKTQEELTTSKLAISVADVKGSESEDAIDIADLKDNKEVIEEETEPYVAVEQMPQFPGGNEALLKFISTHLRYPVIAAENGIQGTVTLRFVVSPTGEITKVEVLRQLDPACDKEALRVIKSLPQWVPGKQNGKPVPVYFTVPVRFKLQ</sequence>
<gene>
    <name evidence="12" type="ORF">HMPREF1535_02650</name>
</gene>
<dbReference type="GO" id="GO:0015031">
    <property type="term" value="P:protein transport"/>
    <property type="evidence" value="ECO:0007669"/>
    <property type="project" value="UniProtKB-KW"/>
</dbReference>
<comment type="subcellular location">
    <subcellularLocation>
        <location evidence="1">Cell inner membrane</location>
        <topology evidence="1">Single-pass membrane protein</topology>
        <orientation evidence="1">Periplasmic side</orientation>
    </subcellularLocation>
</comment>
<evidence type="ECO:0000256" key="3">
    <source>
        <dbReference type="ARBA" id="ARBA00022448"/>
    </source>
</evidence>
<keyword evidence="8 10" id="KW-1133">Transmembrane helix</keyword>
<evidence type="ECO:0000256" key="8">
    <source>
        <dbReference type="ARBA" id="ARBA00022989"/>
    </source>
</evidence>
<comment type="similarity">
    <text evidence="2">Belongs to the TonB family.</text>
</comment>
<dbReference type="FunFam" id="3.30.1150.10:FF:000002">
    <property type="entry name" value="Energy transducer TonB"/>
    <property type="match status" value="1"/>
</dbReference>
<evidence type="ECO:0000256" key="7">
    <source>
        <dbReference type="ARBA" id="ARBA00022927"/>
    </source>
</evidence>
<protein>
    <submittedName>
        <fullName evidence="12">TonB family domain-containing protein</fullName>
    </submittedName>
</protein>
<comment type="caution">
    <text evidence="12">The sequence shown here is derived from an EMBL/GenBank/DDBJ whole genome shotgun (WGS) entry which is preliminary data.</text>
</comment>
<dbReference type="AlphaFoldDB" id="A0A0F5JBS6"/>
<keyword evidence="9 10" id="KW-0472">Membrane</keyword>
<name>A0A0F5JBS6_9BACT</name>
<evidence type="ECO:0000313" key="12">
    <source>
        <dbReference type="EMBL" id="KKB54897.1"/>
    </source>
</evidence>
<evidence type="ECO:0000256" key="6">
    <source>
        <dbReference type="ARBA" id="ARBA00022692"/>
    </source>
</evidence>
<dbReference type="STRING" id="927665.HMPREF1535_02650"/>
<evidence type="ECO:0000256" key="2">
    <source>
        <dbReference type="ARBA" id="ARBA00006555"/>
    </source>
</evidence>
<evidence type="ECO:0000256" key="4">
    <source>
        <dbReference type="ARBA" id="ARBA00022475"/>
    </source>
</evidence>
<evidence type="ECO:0000256" key="1">
    <source>
        <dbReference type="ARBA" id="ARBA00004383"/>
    </source>
</evidence>
<accession>A0A0F5JBS6</accession>
<keyword evidence="4" id="KW-1003">Cell membrane</keyword>
<dbReference type="EMBL" id="AQHV01000012">
    <property type="protein sequence ID" value="KKB54897.1"/>
    <property type="molecule type" value="Genomic_DNA"/>
</dbReference>
<dbReference type="Gene3D" id="3.30.1150.10">
    <property type="match status" value="1"/>
</dbReference>
<evidence type="ECO:0000256" key="10">
    <source>
        <dbReference type="SAM" id="Phobius"/>
    </source>
</evidence>
<evidence type="ECO:0000313" key="13">
    <source>
        <dbReference type="Proteomes" id="UP000033047"/>
    </source>
</evidence>
<proteinExistence type="inferred from homology"/>
<dbReference type="Pfam" id="PF03544">
    <property type="entry name" value="TonB_C"/>
    <property type="match status" value="1"/>
</dbReference>
<evidence type="ECO:0000256" key="5">
    <source>
        <dbReference type="ARBA" id="ARBA00022519"/>
    </source>
</evidence>
<dbReference type="GO" id="GO:0055085">
    <property type="term" value="P:transmembrane transport"/>
    <property type="evidence" value="ECO:0007669"/>
    <property type="project" value="InterPro"/>
</dbReference>
<dbReference type="PANTHER" id="PTHR33446:SF2">
    <property type="entry name" value="PROTEIN TONB"/>
    <property type="match status" value="1"/>
</dbReference>
<keyword evidence="3" id="KW-0813">Transport</keyword>
<dbReference type="InterPro" id="IPR037682">
    <property type="entry name" value="TonB_C"/>
</dbReference>
<keyword evidence="5" id="KW-0997">Cell inner membrane</keyword>
<dbReference type="NCBIfam" id="TIGR01352">
    <property type="entry name" value="tonB_Cterm"/>
    <property type="match status" value="1"/>
</dbReference>
<dbReference type="GO" id="GO:0098797">
    <property type="term" value="C:plasma membrane protein complex"/>
    <property type="evidence" value="ECO:0007669"/>
    <property type="project" value="TreeGrafter"/>
</dbReference>
<keyword evidence="7" id="KW-0653">Protein transport</keyword>
<dbReference type="GO" id="GO:0031992">
    <property type="term" value="F:energy transducer activity"/>
    <property type="evidence" value="ECO:0007669"/>
    <property type="project" value="TreeGrafter"/>
</dbReference>
<dbReference type="PROSITE" id="PS52015">
    <property type="entry name" value="TONB_CTD"/>
    <property type="match status" value="1"/>
</dbReference>
<feature type="domain" description="TonB C-terminal" evidence="11">
    <location>
        <begin position="184"/>
        <end position="274"/>
    </location>
</feature>
<feature type="transmembrane region" description="Helical" evidence="10">
    <location>
        <begin position="42"/>
        <end position="60"/>
    </location>
</feature>
<dbReference type="SUPFAM" id="SSF74653">
    <property type="entry name" value="TolA/TonB C-terminal domain"/>
    <property type="match status" value="1"/>
</dbReference>
<evidence type="ECO:0000259" key="11">
    <source>
        <dbReference type="PROSITE" id="PS52015"/>
    </source>
</evidence>
<dbReference type="HOGENOM" id="CLU_065795_0_0_10"/>
<dbReference type="PATRIC" id="fig|927665.4.peg.2725"/>